<dbReference type="GO" id="GO:0008080">
    <property type="term" value="F:N-acetyltransferase activity"/>
    <property type="evidence" value="ECO:0007669"/>
    <property type="project" value="InterPro"/>
</dbReference>
<reference evidence="3" key="2">
    <citation type="submission" date="2020-08" db="EMBL/GenBank/DDBJ databases">
        <title>The Agave Microbiome: Exploring the role of microbial communities in plant adaptations to desert environments.</title>
        <authorList>
            <person name="Partida-Martinez L.P."/>
        </authorList>
    </citation>
    <scope>NUCLEOTIDE SEQUENCE [LARGE SCALE GENOMIC DNA]</scope>
    <source>
        <strain evidence="3">AT2.8</strain>
    </source>
</reference>
<evidence type="ECO:0000259" key="1">
    <source>
        <dbReference type="PROSITE" id="PS51186"/>
    </source>
</evidence>
<name>A0A852TA50_9BACI</name>
<dbReference type="SUPFAM" id="SSF55729">
    <property type="entry name" value="Acyl-CoA N-acyltransferases (Nat)"/>
    <property type="match status" value="1"/>
</dbReference>
<gene>
    <name evidence="2" type="ORF">F4694_001406</name>
</gene>
<dbReference type="PROSITE" id="PS51186">
    <property type="entry name" value="GNAT"/>
    <property type="match status" value="1"/>
</dbReference>
<dbReference type="EMBL" id="JACCBX010000003">
    <property type="protein sequence ID" value="NYE04657.1"/>
    <property type="molecule type" value="Genomic_DNA"/>
</dbReference>
<dbReference type="AlphaFoldDB" id="A0A852TA50"/>
<proteinExistence type="predicted"/>
<dbReference type="InterPro" id="IPR022525">
    <property type="entry name" value="GNAT_AblB"/>
</dbReference>
<dbReference type="Proteomes" id="UP000548423">
    <property type="component" value="Unassembled WGS sequence"/>
</dbReference>
<feature type="domain" description="N-acetyltransferase" evidence="1">
    <location>
        <begin position="131"/>
        <end position="277"/>
    </location>
</feature>
<accession>A0A852TA50</accession>
<dbReference type="InterPro" id="IPR000182">
    <property type="entry name" value="GNAT_dom"/>
</dbReference>
<sequence>MNQSASTIHIEEDRLYLEAYLDPFNKRIRIDDYRGNTQLVLEKAEELAHMHHVEKLIMKVRSEDFLHLLEKGLQPEAVVDRYFLGSDAHFFSKFYTVERKKNDHWITEDGMIHSIYQLDSSFDKPYPTKEYESKKADESCAEELSGLYREVFQIYPTPLHDPDYVKKTMKEGTVYYVFFHQGKIVSAASAEVNSFYKNAELTDCATLKEHRKYGLMKIILRELEGELKQQGVYCAYSIARSLSFGMNAVLYQLGYKYRGRLMNNCYIYDKLENMNMWVKNLANG</sequence>
<protein>
    <submittedName>
        <fullName evidence="2">Beta-lysine N-acetyltransferase</fullName>
    </submittedName>
</protein>
<organism evidence="2 3">
    <name type="scientific">Neobacillus niacini</name>
    <dbReference type="NCBI Taxonomy" id="86668"/>
    <lineage>
        <taxon>Bacteria</taxon>
        <taxon>Bacillati</taxon>
        <taxon>Bacillota</taxon>
        <taxon>Bacilli</taxon>
        <taxon>Bacillales</taxon>
        <taxon>Bacillaceae</taxon>
        <taxon>Neobacillus</taxon>
    </lineage>
</organism>
<comment type="caution">
    <text evidence="2">The sequence shown here is derived from an EMBL/GenBank/DDBJ whole genome shotgun (WGS) entry which is preliminary data.</text>
</comment>
<dbReference type="Gene3D" id="3.40.630.30">
    <property type="match status" value="1"/>
</dbReference>
<dbReference type="Pfam" id="PF00583">
    <property type="entry name" value="Acetyltransf_1"/>
    <property type="match status" value="1"/>
</dbReference>
<reference evidence="3" key="1">
    <citation type="submission" date="2020-07" db="EMBL/GenBank/DDBJ databases">
        <authorList>
            <person name="Partida-Martinez L."/>
            <person name="Huntemann M."/>
            <person name="Clum A."/>
            <person name="Wang J."/>
            <person name="Palaniappan K."/>
            <person name="Ritter S."/>
            <person name="Chen I.-M."/>
            <person name="Stamatis D."/>
            <person name="Reddy T."/>
            <person name="O'Malley R."/>
            <person name="Daum C."/>
            <person name="Shapiro N."/>
            <person name="Ivanova N."/>
            <person name="Kyrpides N."/>
            <person name="Woyke T."/>
        </authorList>
    </citation>
    <scope>NUCLEOTIDE SEQUENCE [LARGE SCALE GENOMIC DNA]</scope>
    <source>
        <strain evidence="3">AT2.8</strain>
    </source>
</reference>
<dbReference type="NCBIfam" id="TIGR03827">
    <property type="entry name" value="GNAT_ablB"/>
    <property type="match status" value="1"/>
</dbReference>
<dbReference type="InterPro" id="IPR016181">
    <property type="entry name" value="Acyl_CoA_acyltransferase"/>
</dbReference>
<evidence type="ECO:0000313" key="2">
    <source>
        <dbReference type="EMBL" id="NYE04657.1"/>
    </source>
</evidence>
<evidence type="ECO:0000313" key="3">
    <source>
        <dbReference type="Proteomes" id="UP000548423"/>
    </source>
</evidence>